<evidence type="ECO:0000313" key="3">
    <source>
        <dbReference type="Proteomes" id="UP001146469"/>
    </source>
</evidence>
<evidence type="ECO:0000313" key="2">
    <source>
        <dbReference type="EMBL" id="MCZ9289783.1"/>
    </source>
</evidence>
<proteinExistence type="predicted"/>
<accession>A0A9X3LNC9</accession>
<dbReference type="AlphaFoldDB" id="A0A9X3LNC9"/>
<feature type="compositionally biased region" description="Polar residues" evidence="1">
    <location>
        <begin position="128"/>
        <end position="141"/>
    </location>
</feature>
<name>A0A9X3LNC9_9CORY</name>
<protein>
    <submittedName>
        <fullName evidence="2">Uncharacterized protein</fullName>
    </submittedName>
</protein>
<reference evidence="2" key="1">
    <citation type="submission" date="2022-02" db="EMBL/GenBank/DDBJ databases">
        <title>Corynebacterium sp. from urogenital microbiome.</title>
        <authorList>
            <person name="Cappelli E.A."/>
            <person name="Ribeiro T.G."/>
            <person name="Peixe L."/>
        </authorList>
    </citation>
    <scope>NUCLEOTIDE SEQUENCE</scope>
    <source>
        <strain evidence="2">C8Ua_174</strain>
    </source>
</reference>
<feature type="region of interest" description="Disordered" evidence="1">
    <location>
        <begin position="81"/>
        <end position="161"/>
    </location>
</feature>
<gene>
    <name evidence="2" type="ORF">L8V00_06135</name>
</gene>
<evidence type="ECO:0000256" key="1">
    <source>
        <dbReference type="SAM" id="MobiDB-lite"/>
    </source>
</evidence>
<dbReference type="RefSeq" id="WP_070487314.1">
    <property type="nucleotide sequence ID" value="NZ_JAKMUT010000004.1"/>
</dbReference>
<sequence length="267" mass="29397">MHYDAALRVRELTQNIYDIGDEIADYINHVSQAIADWDADLVEDCLLELEEIVAEGRAEVRPGLSELNGLRQAFVSGVRAGSMSGVTPSRTPRALGGSVARGSDYPHPGRTLSFMHRKPGASARRSLSDATTPTAAGTSDPRSARGAEFADTSAEHAPATMASTASWRMWLREQAERIRADLREVEDWVINQTQCALESQSVLLPQAYVKAEQRTIELVGHWREVIARQPELAAGMRGEAPPEFLAERARVEEIVGRLQRRKRGTAV</sequence>
<keyword evidence="3" id="KW-1185">Reference proteome</keyword>
<comment type="caution">
    <text evidence="2">The sequence shown here is derived from an EMBL/GenBank/DDBJ whole genome shotgun (WGS) entry which is preliminary data.</text>
</comment>
<dbReference type="EMBL" id="JAKMUT010000004">
    <property type="protein sequence ID" value="MCZ9289783.1"/>
    <property type="molecule type" value="Genomic_DNA"/>
</dbReference>
<dbReference type="Proteomes" id="UP001146469">
    <property type="component" value="Unassembled WGS sequence"/>
</dbReference>
<organism evidence="2 3">
    <name type="scientific">Corynebacterium evansiae</name>
    <dbReference type="NCBI Taxonomy" id="2913499"/>
    <lineage>
        <taxon>Bacteria</taxon>
        <taxon>Bacillati</taxon>
        <taxon>Actinomycetota</taxon>
        <taxon>Actinomycetes</taxon>
        <taxon>Mycobacteriales</taxon>
        <taxon>Corynebacteriaceae</taxon>
        <taxon>Corynebacterium</taxon>
    </lineage>
</organism>